<protein>
    <submittedName>
        <fullName evidence="1">Uncharacterized protein</fullName>
    </submittedName>
</protein>
<reference evidence="1" key="1">
    <citation type="journal article" date="2014" name="Front. Microbiol.">
        <title>High frequency of phylogenetically diverse reductive dehalogenase-homologous genes in deep subseafloor sedimentary metagenomes.</title>
        <authorList>
            <person name="Kawai M."/>
            <person name="Futagami T."/>
            <person name="Toyoda A."/>
            <person name="Takaki Y."/>
            <person name="Nishi S."/>
            <person name="Hori S."/>
            <person name="Arai W."/>
            <person name="Tsubouchi T."/>
            <person name="Morono Y."/>
            <person name="Uchiyama I."/>
            <person name="Ito T."/>
            <person name="Fujiyama A."/>
            <person name="Inagaki F."/>
            <person name="Takami H."/>
        </authorList>
    </citation>
    <scope>NUCLEOTIDE SEQUENCE</scope>
    <source>
        <strain evidence="1">Expedition CK06-06</strain>
    </source>
</reference>
<proteinExistence type="predicted"/>
<sequence length="74" mass="8385">MAWKLGKNSIEIYESGLALDWLKIIDTALIYCPVDFTLTSGLRSLFEQSELYKIGRRKNRAGKWVKTGAGVVTY</sequence>
<accession>X0S0J6</accession>
<feature type="non-terminal residue" evidence="1">
    <location>
        <position position="74"/>
    </location>
</feature>
<organism evidence="1">
    <name type="scientific">marine sediment metagenome</name>
    <dbReference type="NCBI Taxonomy" id="412755"/>
    <lineage>
        <taxon>unclassified sequences</taxon>
        <taxon>metagenomes</taxon>
        <taxon>ecological metagenomes</taxon>
    </lineage>
</organism>
<gene>
    <name evidence="1" type="ORF">S01H1_05580</name>
</gene>
<dbReference type="EMBL" id="BARS01002902">
    <property type="protein sequence ID" value="GAF74573.1"/>
    <property type="molecule type" value="Genomic_DNA"/>
</dbReference>
<comment type="caution">
    <text evidence="1">The sequence shown here is derived from an EMBL/GenBank/DDBJ whole genome shotgun (WGS) entry which is preliminary data.</text>
</comment>
<name>X0S0J6_9ZZZZ</name>
<dbReference type="AlphaFoldDB" id="X0S0J6"/>
<evidence type="ECO:0000313" key="1">
    <source>
        <dbReference type="EMBL" id="GAF74573.1"/>
    </source>
</evidence>